<dbReference type="Proteomes" id="UP000031036">
    <property type="component" value="Unassembled WGS sequence"/>
</dbReference>
<feature type="transmembrane region" description="Helical" evidence="1">
    <location>
        <begin position="171"/>
        <end position="195"/>
    </location>
</feature>
<dbReference type="OMA" id="MCILWLL"/>
<sequence>MADHGITIERQEPLGGVMTNKLCFIPSRQTGIVSLIIQLISLLLSAALVILLVMHVEGQTIFGGQSPLTGEENSSNEASISLDDKRIRRQIGNLLDDNATFEGIIIDLYSEDLADNSTIHIGENGPEVDLMELLRISSMVYIGMCILWLLSLFSLLASIKLENLDLAVFNAIILCIVMIYAIIHALFVSILFFYLHHVHWKTVVIIGSVIVGLFTTSIFCAFALALIVAWYRYVVYVNDSDQCQCLASIVSVIKGNAHKRGPTNEYSIPEATRQSQIPYGNDSFVQQFSHF</sequence>
<evidence type="ECO:0000313" key="2">
    <source>
        <dbReference type="EMBL" id="KHN72406.1"/>
    </source>
</evidence>
<name>A0A0B2UN16_TOXCA</name>
<keyword evidence="1" id="KW-1133">Transmembrane helix</keyword>
<gene>
    <name evidence="2" type="ORF">Tcan_12808</name>
</gene>
<dbReference type="OrthoDB" id="5832583at2759"/>
<keyword evidence="1" id="KW-0472">Membrane</keyword>
<evidence type="ECO:0000256" key="1">
    <source>
        <dbReference type="SAM" id="Phobius"/>
    </source>
</evidence>
<evidence type="ECO:0008006" key="4">
    <source>
        <dbReference type="Google" id="ProtNLM"/>
    </source>
</evidence>
<evidence type="ECO:0000313" key="3">
    <source>
        <dbReference type="Proteomes" id="UP000031036"/>
    </source>
</evidence>
<reference evidence="2 3" key="1">
    <citation type="submission" date="2014-11" db="EMBL/GenBank/DDBJ databases">
        <title>Genetic blueprint of the zoonotic pathogen Toxocara canis.</title>
        <authorList>
            <person name="Zhu X.-Q."/>
            <person name="Korhonen P.K."/>
            <person name="Cai H."/>
            <person name="Young N.D."/>
            <person name="Nejsum P."/>
            <person name="von Samson-Himmelstjerna G."/>
            <person name="Boag P.R."/>
            <person name="Tan P."/>
            <person name="Li Q."/>
            <person name="Min J."/>
            <person name="Yang Y."/>
            <person name="Wang X."/>
            <person name="Fang X."/>
            <person name="Hall R.S."/>
            <person name="Hofmann A."/>
            <person name="Sternberg P.W."/>
            <person name="Jex A.R."/>
            <person name="Gasser R.B."/>
        </authorList>
    </citation>
    <scope>NUCLEOTIDE SEQUENCE [LARGE SCALE GENOMIC DNA]</scope>
    <source>
        <strain evidence="2">PN_DK_2014</strain>
    </source>
</reference>
<accession>A0A0B2UN16</accession>
<comment type="caution">
    <text evidence="2">The sequence shown here is derived from an EMBL/GenBank/DDBJ whole genome shotgun (WGS) entry which is preliminary data.</text>
</comment>
<organism evidence="2 3">
    <name type="scientific">Toxocara canis</name>
    <name type="common">Canine roundworm</name>
    <dbReference type="NCBI Taxonomy" id="6265"/>
    <lineage>
        <taxon>Eukaryota</taxon>
        <taxon>Metazoa</taxon>
        <taxon>Ecdysozoa</taxon>
        <taxon>Nematoda</taxon>
        <taxon>Chromadorea</taxon>
        <taxon>Rhabditida</taxon>
        <taxon>Spirurina</taxon>
        <taxon>Ascaridomorpha</taxon>
        <taxon>Ascaridoidea</taxon>
        <taxon>Toxocaridae</taxon>
        <taxon>Toxocara</taxon>
    </lineage>
</organism>
<dbReference type="AlphaFoldDB" id="A0A0B2UN16"/>
<protein>
    <recommendedName>
        <fullName evidence="4">Transmembrane protein</fullName>
    </recommendedName>
</protein>
<keyword evidence="1" id="KW-0812">Transmembrane</keyword>
<keyword evidence="3" id="KW-1185">Reference proteome</keyword>
<feature type="transmembrane region" description="Helical" evidence="1">
    <location>
        <begin position="202"/>
        <end position="231"/>
    </location>
</feature>
<proteinExistence type="predicted"/>
<feature type="transmembrane region" description="Helical" evidence="1">
    <location>
        <begin position="139"/>
        <end position="159"/>
    </location>
</feature>
<dbReference type="EMBL" id="JPKZ01003252">
    <property type="protein sequence ID" value="KHN72406.1"/>
    <property type="molecule type" value="Genomic_DNA"/>
</dbReference>
<feature type="transmembrane region" description="Helical" evidence="1">
    <location>
        <begin position="32"/>
        <end position="53"/>
    </location>
</feature>